<dbReference type="AlphaFoldDB" id="A0ABD0J935"/>
<feature type="chain" id="PRO_5044757220" description="Cystatin domain-containing protein" evidence="5">
    <location>
        <begin position="17"/>
        <end position="246"/>
    </location>
</feature>
<name>A0ABD0J935_9CAEN</name>
<gene>
    <name evidence="7" type="ORF">BaRGS_00037324</name>
</gene>
<dbReference type="GO" id="GO:0004869">
    <property type="term" value="F:cysteine-type endopeptidase inhibitor activity"/>
    <property type="evidence" value="ECO:0007669"/>
    <property type="project" value="UniProtKB-KW"/>
</dbReference>
<proteinExistence type="inferred from homology"/>
<organism evidence="7 8">
    <name type="scientific">Batillaria attramentaria</name>
    <dbReference type="NCBI Taxonomy" id="370345"/>
    <lineage>
        <taxon>Eukaryota</taxon>
        <taxon>Metazoa</taxon>
        <taxon>Spiralia</taxon>
        <taxon>Lophotrochozoa</taxon>
        <taxon>Mollusca</taxon>
        <taxon>Gastropoda</taxon>
        <taxon>Caenogastropoda</taxon>
        <taxon>Sorbeoconcha</taxon>
        <taxon>Cerithioidea</taxon>
        <taxon>Batillariidae</taxon>
        <taxon>Batillaria</taxon>
    </lineage>
</organism>
<dbReference type="SUPFAM" id="SSF54403">
    <property type="entry name" value="Cystatin/monellin"/>
    <property type="match status" value="1"/>
</dbReference>
<dbReference type="InterPro" id="IPR046350">
    <property type="entry name" value="Cystatin_sf"/>
</dbReference>
<evidence type="ECO:0000256" key="4">
    <source>
        <dbReference type="SAM" id="MobiDB-lite"/>
    </source>
</evidence>
<evidence type="ECO:0000256" key="3">
    <source>
        <dbReference type="ARBA" id="ARBA00022704"/>
    </source>
</evidence>
<feature type="domain" description="Cystatin" evidence="6">
    <location>
        <begin position="108"/>
        <end position="223"/>
    </location>
</feature>
<evidence type="ECO:0000256" key="5">
    <source>
        <dbReference type="SAM" id="SignalP"/>
    </source>
</evidence>
<dbReference type="Gene3D" id="3.10.450.10">
    <property type="match status" value="1"/>
</dbReference>
<comment type="similarity">
    <text evidence="1">Belongs to the cystatin family.</text>
</comment>
<accession>A0ABD0J935</accession>
<evidence type="ECO:0000313" key="8">
    <source>
        <dbReference type="Proteomes" id="UP001519460"/>
    </source>
</evidence>
<evidence type="ECO:0000313" key="7">
    <source>
        <dbReference type="EMBL" id="KAK7466601.1"/>
    </source>
</evidence>
<dbReference type="Proteomes" id="UP001519460">
    <property type="component" value="Unassembled WGS sequence"/>
</dbReference>
<comment type="caution">
    <text evidence="7">The sequence shown here is derived from an EMBL/GenBank/DDBJ whole genome shotgun (WGS) entry which is preliminary data.</text>
</comment>
<evidence type="ECO:0000259" key="6">
    <source>
        <dbReference type="SMART" id="SM00043"/>
    </source>
</evidence>
<keyword evidence="8" id="KW-1185">Reference proteome</keyword>
<feature type="compositionally biased region" description="Polar residues" evidence="4">
    <location>
        <begin position="218"/>
        <end position="228"/>
    </location>
</feature>
<evidence type="ECO:0000256" key="2">
    <source>
        <dbReference type="ARBA" id="ARBA00022690"/>
    </source>
</evidence>
<dbReference type="InterPro" id="IPR000010">
    <property type="entry name" value="Cystatin_dom"/>
</dbReference>
<dbReference type="PANTHER" id="PTHR46186:SF2">
    <property type="entry name" value="CYSTATIN"/>
    <property type="match status" value="1"/>
</dbReference>
<dbReference type="EMBL" id="JACVVK020000554">
    <property type="protein sequence ID" value="KAK7466601.1"/>
    <property type="molecule type" value="Genomic_DNA"/>
</dbReference>
<feature type="compositionally biased region" description="Acidic residues" evidence="4">
    <location>
        <begin position="235"/>
        <end position="246"/>
    </location>
</feature>
<reference evidence="7 8" key="1">
    <citation type="journal article" date="2023" name="Sci. Data">
        <title>Genome assembly of the Korean intertidal mud-creeper Batillaria attramentaria.</title>
        <authorList>
            <person name="Patra A.K."/>
            <person name="Ho P.T."/>
            <person name="Jun S."/>
            <person name="Lee S.J."/>
            <person name="Kim Y."/>
            <person name="Won Y.J."/>
        </authorList>
    </citation>
    <scope>NUCLEOTIDE SEQUENCE [LARGE SCALE GENOMIC DNA]</scope>
    <source>
        <strain evidence="7">Wonlab-2016</strain>
    </source>
</reference>
<keyword evidence="2" id="KW-0646">Protease inhibitor</keyword>
<dbReference type="CDD" id="cd00042">
    <property type="entry name" value="CY"/>
    <property type="match status" value="1"/>
</dbReference>
<dbReference type="PANTHER" id="PTHR46186">
    <property type="entry name" value="CYSTATIN"/>
    <property type="match status" value="1"/>
</dbReference>
<sequence>MKQLITFSLCLGLVAGFRTGGFIAGGVSDTELEEDYEPVQFAVQAINDMFTRQGDTQPRQLVEIVRARTQVVYAGWYEVDDPRGERLQVVAGPDCGPVEGPEPTQPMPMLGGEYPIDEVKDEVLVALMFAVREYNRRSNSNSIFKLGVSPNSLEVTGQIVAGLMYRFKNVPLQETECLKEDGPYFMLEPCQERDEGQEVTCNMKVWFQSWRTPQYTMEEMSCTTSQSAQRRHDQDEDENDQDEDRQ</sequence>
<dbReference type="Pfam" id="PF00031">
    <property type="entry name" value="Cystatin"/>
    <property type="match status" value="1"/>
</dbReference>
<feature type="region of interest" description="Disordered" evidence="4">
    <location>
        <begin position="218"/>
        <end position="246"/>
    </location>
</feature>
<feature type="signal peptide" evidence="5">
    <location>
        <begin position="1"/>
        <end position="16"/>
    </location>
</feature>
<evidence type="ECO:0000256" key="1">
    <source>
        <dbReference type="ARBA" id="ARBA00009403"/>
    </source>
</evidence>
<keyword evidence="5" id="KW-0732">Signal</keyword>
<dbReference type="SMART" id="SM00043">
    <property type="entry name" value="CY"/>
    <property type="match status" value="1"/>
</dbReference>
<keyword evidence="3" id="KW-0789">Thiol protease inhibitor</keyword>
<protein>
    <recommendedName>
        <fullName evidence="6">Cystatin domain-containing protein</fullName>
    </recommendedName>
</protein>